<dbReference type="AlphaFoldDB" id="A0A8J8NRV1"/>
<sequence>MKANLKADLNPKPHQLRVMKSSHLQGLIIRRTSNLSIRIMCTRSLPLLYMQFHQVEPEQAWVNWHQFSPIMQSGKTKRQSIHDRTNKSNQCRKIASDQQPKFNSALSVQIRKLKSCLEFFSHFIKVVKQQFLSESKNSIILFLRQRCCFFNLTVQS</sequence>
<accession>A0A8J8NRV1</accession>
<reference evidence="1" key="1">
    <citation type="submission" date="2019-06" db="EMBL/GenBank/DDBJ databases">
        <authorList>
            <person name="Zheng W."/>
        </authorList>
    </citation>
    <scope>NUCLEOTIDE SEQUENCE</scope>
    <source>
        <strain evidence="1">QDHG01</strain>
    </source>
</reference>
<comment type="caution">
    <text evidence="1">The sequence shown here is derived from an EMBL/GenBank/DDBJ whole genome shotgun (WGS) entry which is preliminary data.</text>
</comment>
<keyword evidence="2" id="KW-1185">Reference proteome</keyword>
<evidence type="ECO:0000313" key="2">
    <source>
        <dbReference type="Proteomes" id="UP000785679"/>
    </source>
</evidence>
<organism evidence="1 2">
    <name type="scientific">Halteria grandinella</name>
    <dbReference type="NCBI Taxonomy" id="5974"/>
    <lineage>
        <taxon>Eukaryota</taxon>
        <taxon>Sar</taxon>
        <taxon>Alveolata</taxon>
        <taxon>Ciliophora</taxon>
        <taxon>Intramacronucleata</taxon>
        <taxon>Spirotrichea</taxon>
        <taxon>Stichotrichia</taxon>
        <taxon>Sporadotrichida</taxon>
        <taxon>Halteriidae</taxon>
        <taxon>Halteria</taxon>
    </lineage>
</organism>
<evidence type="ECO:0000313" key="1">
    <source>
        <dbReference type="EMBL" id="TNV79031.1"/>
    </source>
</evidence>
<protein>
    <submittedName>
        <fullName evidence="1">Uncharacterized protein</fullName>
    </submittedName>
</protein>
<proteinExistence type="predicted"/>
<name>A0A8J8NRV1_HALGN</name>
<gene>
    <name evidence="1" type="ORF">FGO68_gene17198</name>
</gene>
<dbReference type="Proteomes" id="UP000785679">
    <property type="component" value="Unassembled WGS sequence"/>
</dbReference>
<dbReference type="EMBL" id="RRYP01009483">
    <property type="protein sequence ID" value="TNV79031.1"/>
    <property type="molecule type" value="Genomic_DNA"/>
</dbReference>